<feature type="domain" description="PAC" evidence="8">
    <location>
        <begin position="331"/>
        <end position="383"/>
    </location>
</feature>
<evidence type="ECO:0000256" key="2">
    <source>
        <dbReference type="ARBA" id="ARBA00012438"/>
    </source>
</evidence>
<feature type="domain" description="PAC" evidence="8">
    <location>
        <begin position="204"/>
        <end position="255"/>
    </location>
</feature>
<dbReference type="InterPro" id="IPR036890">
    <property type="entry name" value="HATPase_C_sf"/>
</dbReference>
<dbReference type="EC" id="2.7.13.3" evidence="2"/>
<proteinExistence type="predicted"/>
<dbReference type="NCBIfam" id="TIGR00229">
    <property type="entry name" value="sensory_box"/>
    <property type="match status" value="2"/>
</dbReference>
<dbReference type="Gene3D" id="3.30.565.10">
    <property type="entry name" value="Histidine kinase-like ATPase, C-terminal domain"/>
    <property type="match status" value="1"/>
</dbReference>
<evidence type="ECO:0000313" key="9">
    <source>
        <dbReference type="EMBL" id="AKA35803.1"/>
    </source>
</evidence>
<dbReference type="AlphaFoldDB" id="A0A0D5YVD0"/>
<dbReference type="PROSITE" id="PS50113">
    <property type="entry name" value="PAC"/>
    <property type="match status" value="3"/>
</dbReference>
<dbReference type="STRING" id="516051.VC82_2210"/>
<dbReference type="SUPFAM" id="SSF55874">
    <property type="entry name" value="ATPase domain of HSP90 chaperone/DNA topoisomerase II/histidine kinase"/>
    <property type="match status" value="1"/>
</dbReference>
<dbReference type="PATRIC" id="fig|516051.4.peg.2276"/>
<name>A0A0D5YVD0_9FLAO</name>
<keyword evidence="4" id="KW-0808">Transferase</keyword>
<organism evidence="9 10">
    <name type="scientific">Flagellimonas lutaonensis</name>
    <dbReference type="NCBI Taxonomy" id="516051"/>
    <lineage>
        <taxon>Bacteria</taxon>
        <taxon>Pseudomonadati</taxon>
        <taxon>Bacteroidota</taxon>
        <taxon>Flavobacteriia</taxon>
        <taxon>Flavobacteriales</taxon>
        <taxon>Flavobacteriaceae</taxon>
        <taxon>Flagellimonas</taxon>
    </lineage>
</organism>
<dbReference type="GO" id="GO:0004673">
    <property type="term" value="F:protein histidine kinase activity"/>
    <property type="evidence" value="ECO:0007669"/>
    <property type="project" value="UniProtKB-EC"/>
</dbReference>
<dbReference type="SMART" id="SM00086">
    <property type="entry name" value="PAC"/>
    <property type="match status" value="2"/>
</dbReference>
<evidence type="ECO:0000259" key="8">
    <source>
        <dbReference type="PROSITE" id="PS50113"/>
    </source>
</evidence>
<accession>A0A0D5YVD0</accession>
<evidence type="ECO:0000259" key="7">
    <source>
        <dbReference type="PROSITE" id="PS50109"/>
    </source>
</evidence>
<dbReference type="Pfam" id="PF02518">
    <property type="entry name" value="HATPase_c"/>
    <property type="match status" value="1"/>
</dbReference>
<dbReference type="PRINTS" id="PR00344">
    <property type="entry name" value="BCTRLSENSOR"/>
</dbReference>
<dbReference type="SMART" id="SM00091">
    <property type="entry name" value="PAS"/>
    <property type="match status" value="2"/>
</dbReference>
<dbReference type="RefSeq" id="WP_052698997.1">
    <property type="nucleotide sequence ID" value="NZ_CP011071.1"/>
</dbReference>
<dbReference type="InterPro" id="IPR000014">
    <property type="entry name" value="PAS"/>
</dbReference>
<dbReference type="Pfam" id="PF13426">
    <property type="entry name" value="PAS_9"/>
    <property type="match status" value="1"/>
</dbReference>
<dbReference type="Pfam" id="PF08448">
    <property type="entry name" value="PAS_4"/>
    <property type="match status" value="1"/>
</dbReference>
<dbReference type="InterPro" id="IPR013656">
    <property type="entry name" value="PAS_4"/>
</dbReference>
<dbReference type="HOGENOM" id="CLU_000445_114_71_10"/>
<dbReference type="InterPro" id="IPR000700">
    <property type="entry name" value="PAS-assoc_C"/>
</dbReference>
<dbReference type="InterPro" id="IPR001610">
    <property type="entry name" value="PAC"/>
</dbReference>
<reference evidence="9 10" key="1">
    <citation type="submission" date="2015-03" db="EMBL/GenBank/DDBJ databases">
        <title>Complete genome sequence of Muricauda lutaonensis CC-HSB-11T, isolated from a coastal hot spring.</title>
        <authorList>
            <person name="Kim K.M."/>
        </authorList>
    </citation>
    <scope>NUCLEOTIDE SEQUENCE [LARGE SCALE GENOMIC DNA]</scope>
    <source>
        <strain evidence="9 10">CC-HSB-11</strain>
    </source>
</reference>
<keyword evidence="3" id="KW-0597">Phosphoprotein</keyword>
<evidence type="ECO:0000256" key="5">
    <source>
        <dbReference type="ARBA" id="ARBA00022777"/>
    </source>
</evidence>
<evidence type="ECO:0000313" key="10">
    <source>
        <dbReference type="Proteomes" id="UP000032726"/>
    </source>
</evidence>
<dbReference type="EMBL" id="CP011071">
    <property type="protein sequence ID" value="AKA35803.1"/>
    <property type="molecule type" value="Genomic_DNA"/>
</dbReference>
<dbReference type="Proteomes" id="UP000032726">
    <property type="component" value="Chromosome"/>
</dbReference>
<feature type="domain" description="Histidine kinase" evidence="7">
    <location>
        <begin position="401"/>
        <end position="614"/>
    </location>
</feature>
<keyword evidence="6" id="KW-0175">Coiled coil</keyword>
<dbReference type="InterPro" id="IPR003594">
    <property type="entry name" value="HATPase_dom"/>
</dbReference>
<dbReference type="SMART" id="SM00387">
    <property type="entry name" value="HATPase_c"/>
    <property type="match status" value="1"/>
</dbReference>
<dbReference type="InterPro" id="IPR005467">
    <property type="entry name" value="His_kinase_dom"/>
</dbReference>
<keyword evidence="10" id="KW-1185">Reference proteome</keyword>
<sequence>MKETKSVAYSYLIKQLPSATVYLNTNFEVVHASDNWIKTFDLCKTNVFGKRLHKLVKHANKKWLQSLDNCLLGQRQEGLASFIDNQGNEKWLEYTHLPWYDEGENIVGVIMQVDDVSESYGDQMEIERLQTLLQSQSEIAKVGSWEYDLVTEKLTWCQMTKAIHEVPKDYDPSIEAGIQFYKQGHSRNTIAMLVHKALVEGVAFREKLQIITAGGREKWVLAAGKPFLKNGKVTRLIGTFQDIDEQVKSEIKTKESEKLLNTLVDNLPLNVYVKDKESRKILVNKAECDYLGVHDKEELIGKSDFDLYDKNIAEISRNEDIEVMRTLVPIIGKETVSIKKDETATTFLTSKIPLLGINGNATGIIGLSMDISHLKEKENELRNLINVTAVQNKKLINFAHIVSHNLRSHTANFSMLLNFLIQEKDEAEKQRIVDMLTNASDNLMQTLEDLNEVVSISTNVNVERKRLNVNQQLAKIEQNLSALLKEHEVEIVNEIHDSTVIWSVPAYFDSILLNLITNAVKYRHPKRKPVIRFSVSKRKDYTIFSIEDNGLGIDMAKNGEKLFGMYKTFHDNNDSRGIGLYITKNQVEAMGGDIRATSELNKGTTFNVFFKNEDSK</sequence>
<feature type="domain" description="PAC" evidence="8">
    <location>
        <begin position="76"/>
        <end position="128"/>
    </location>
</feature>
<dbReference type="PROSITE" id="PS50109">
    <property type="entry name" value="HIS_KIN"/>
    <property type="match status" value="1"/>
</dbReference>
<dbReference type="InterPro" id="IPR052162">
    <property type="entry name" value="Sensor_kinase/Photoreceptor"/>
</dbReference>
<dbReference type="InterPro" id="IPR035965">
    <property type="entry name" value="PAS-like_dom_sf"/>
</dbReference>
<comment type="catalytic activity">
    <reaction evidence="1">
        <text>ATP + protein L-histidine = ADP + protein N-phospho-L-histidine.</text>
        <dbReference type="EC" id="2.7.13.3"/>
    </reaction>
</comment>
<dbReference type="PANTHER" id="PTHR43304">
    <property type="entry name" value="PHYTOCHROME-LIKE PROTEIN CPH1"/>
    <property type="match status" value="1"/>
</dbReference>
<gene>
    <name evidence="9" type="ORF">VC82_2210</name>
</gene>
<feature type="coiled-coil region" evidence="6">
    <location>
        <begin position="433"/>
        <end position="486"/>
    </location>
</feature>
<evidence type="ECO:0000256" key="6">
    <source>
        <dbReference type="SAM" id="Coils"/>
    </source>
</evidence>
<keyword evidence="5 9" id="KW-0418">Kinase</keyword>
<protein>
    <recommendedName>
        <fullName evidence="2">histidine kinase</fullName>
        <ecNumber evidence="2">2.7.13.3</ecNumber>
    </recommendedName>
</protein>
<dbReference type="InterPro" id="IPR004358">
    <property type="entry name" value="Sig_transdc_His_kin-like_C"/>
</dbReference>
<dbReference type="Gene3D" id="3.30.450.20">
    <property type="entry name" value="PAS domain"/>
    <property type="match status" value="3"/>
</dbReference>
<evidence type="ECO:0000256" key="1">
    <source>
        <dbReference type="ARBA" id="ARBA00000085"/>
    </source>
</evidence>
<dbReference type="KEGG" id="mlt:VC82_2210"/>
<evidence type="ECO:0000256" key="4">
    <source>
        <dbReference type="ARBA" id="ARBA00022679"/>
    </source>
</evidence>
<dbReference type="PANTHER" id="PTHR43304:SF1">
    <property type="entry name" value="PAC DOMAIN-CONTAINING PROTEIN"/>
    <property type="match status" value="1"/>
</dbReference>
<evidence type="ECO:0000256" key="3">
    <source>
        <dbReference type="ARBA" id="ARBA00022553"/>
    </source>
</evidence>
<dbReference type="SUPFAM" id="SSF55785">
    <property type="entry name" value="PYP-like sensor domain (PAS domain)"/>
    <property type="match status" value="3"/>
</dbReference>